<dbReference type="Proteomes" id="UP000055048">
    <property type="component" value="Unassembled WGS sequence"/>
</dbReference>
<dbReference type="STRING" id="144512.A0A0V0T647"/>
<keyword evidence="1" id="KW-0812">Transmembrane</keyword>
<organism evidence="2 3">
    <name type="scientific">Trichinella murrelli</name>
    <dbReference type="NCBI Taxonomy" id="144512"/>
    <lineage>
        <taxon>Eukaryota</taxon>
        <taxon>Metazoa</taxon>
        <taxon>Ecdysozoa</taxon>
        <taxon>Nematoda</taxon>
        <taxon>Enoplea</taxon>
        <taxon>Dorylaimia</taxon>
        <taxon>Trichinellida</taxon>
        <taxon>Trichinellidae</taxon>
        <taxon>Trichinella</taxon>
    </lineage>
</organism>
<reference evidence="2 3" key="1">
    <citation type="submission" date="2015-01" db="EMBL/GenBank/DDBJ databases">
        <title>Evolution of Trichinella species and genotypes.</title>
        <authorList>
            <person name="Korhonen P.K."/>
            <person name="Edoardo P."/>
            <person name="Giuseppe L.R."/>
            <person name="Gasser R.B."/>
        </authorList>
    </citation>
    <scope>NUCLEOTIDE SEQUENCE [LARGE SCALE GENOMIC DNA]</scope>
    <source>
        <strain evidence="2">ISS417</strain>
    </source>
</reference>
<accession>A0A0V0T647</accession>
<dbReference type="AlphaFoldDB" id="A0A0V0T647"/>
<dbReference type="EMBL" id="JYDJ01000565">
    <property type="protein sequence ID" value="KRX34448.1"/>
    <property type="molecule type" value="Genomic_DNA"/>
</dbReference>
<proteinExistence type="predicted"/>
<evidence type="ECO:0000313" key="3">
    <source>
        <dbReference type="Proteomes" id="UP000055048"/>
    </source>
</evidence>
<name>A0A0V0T647_9BILA</name>
<keyword evidence="1" id="KW-0472">Membrane</keyword>
<sequence length="224" mass="25199">MATVKTWGTDGTFKHFTIHAIVASKLVPVVCCYVRLKILANKTMRTILSQKETKNPKRRGGTSLVYEGRAYTGKRVKNWGCSKDKKECKGGLTTNLDVTGVLRQTPHGDSCPVYEHIAYKMDKRTILRKRSAEEAKTIPQIHDEEDASISAEPSTFSQEERSAMCKQRAKRFPTHPRNRQDVVLGTEFTRTKFGEVFLLTQSASNHIPVFSTANNIRLLSATKP</sequence>
<protein>
    <recommendedName>
        <fullName evidence="4">FLYWCH-type domain-containing protein</fullName>
    </recommendedName>
</protein>
<gene>
    <name evidence="2" type="ORF">T05_15059</name>
</gene>
<keyword evidence="1" id="KW-1133">Transmembrane helix</keyword>
<evidence type="ECO:0000313" key="2">
    <source>
        <dbReference type="EMBL" id="KRX34448.1"/>
    </source>
</evidence>
<keyword evidence="3" id="KW-1185">Reference proteome</keyword>
<feature type="transmembrane region" description="Helical" evidence="1">
    <location>
        <begin position="16"/>
        <end position="36"/>
    </location>
</feature>
<evidence type="ECO:0008006" key="4">
    <source>
        <dbReference type="Google" id="ProtNLM"/>
    </source>
</evidence>
<comment type="caution">
    <text evidence="2">The sequence shown here is derived from an EMBL/GenBank/DDBJ whole genome shotgun (WGS) entry which is preliminary data.</text>
</comment>
<evidence type="ECO:0000256" key="1">
    <source>
        <dbReference type="SAM" id="Phobius"/>
    </source>
</evidence>